<keyword evidence="3" id="KW-1185">Reference proteome</keyword>
<protein>
    <submittedName>
        <fullName evidence="2">Uncharacterized protein</fullName>
    </submittedName>
</protein>
<dbReference type="AlphaFoldDB" id="A0A0V1N7L0"/>
<feature type="region of interest" description="Disordered" evidence="1">
    <location>
        <begin position="27"/>
        <end position="53"/>
    </location>
</feature>
<reference evidence="2 3" key="1">
    <citation type="submission" date="2015-01" db="EMBL/GenBank/DDBJ databases">
        <title>Evolution of Trichinella species and genotypes.</title>
        <authorList>
            <person name="Korhonen P.K."/>
            <person name="Edoardo P."/>
            <person name="Giuseppe L.R."/>
            <person name="Gasser R.B."/>
        </authorList>
    </citation>
    <scope>NUCLEOTIDE SEQUENCE [LARGE SCALE GENOMIC DNA]</scope>
    <source>
        <strain evidence="2">ISS1980</strain>
    </source>
</reference>
<name>A0A0V1N7L0_9BILA</name>
<dbReference type="EMBL" id="JYDO01000004">
    <property type="protein sequence ID" value="KRZ80020.1"/>
    <property type="molecule type" value="Genomic_DNA"/>
</dbReference>
<evidence type="ECO:0000313" key="2">
    <source>
        <dbReference type="EMBL" id="KRZ80020.1"/>
    </source>
</evidence>
<dbReference type="Proteomes" id="UP000054843">
    <property type="component" value="Unassembled WGS sequence"/>
</dbReference>
<sequence>MHLHEEKHKATCESSLALSDKGKYTNSAQLHSDAKGCSKLKNSPTSESKEQAKDTLSVGSSNKYCPLPNFVQLQWRLLAGSANSFYKLCIKLAIMHL</sequence>
<evidence type="ECO:0000256" key="1">
    <source>
        <dbReference type="SAM" id="MobiDB-lite"/>
    </source>
</evidence>
<gene>
    <name evidence="2" type="ORF">T10_11004</name>
</gene>
<evidence type="ECO:0000313" key="3">
    <source>
        <dbReference type="Proteomes" id="UP000054843"/>
    </source>
</evidence>
<organism evidence="2 3">
    <name type="scientific">Trichinella papuae</name>
    <dbReference type="NCBI Taxonomy" id="268474"/>
    <lineage>
        <taxon>Eukaryota</taxon>
        <taxon>Metazoa</taxon>
        <taxon>Ecdysozoa</taxon>
        <taxon>Nematoda</taxon>
        <taxon>Enoplea</taxon>
        <taxon>Dorylaimia</taxon>
        <taxon>Trichinellida</taxon>
        <taxon>Trichinellidae</taxon>
        <taxon>Trichinella</taxon>
    </lineage>
</organism>
<accession>A0A0V1N7L0</accession>
<proteinExistence type="predicted"/>
<comment type="caution">
    <text evidence="2">The sequence shown here is derived from an EMBL/GenBank/DDBJ whole genome shotgun (WGS) entry which is preliminary data.</text>
</comment>